<comment type="caution">
    <text evidence="1">The sequence shown here is derived from an EMBL/GenBank/DDBJ whole genome shotgun (WGS) entry which is preliminary data.</text>
</comment>
<proteinExistence type="predicted"/>
<dbReference type="Proteomes" id="UP000024635">
    <property type="component" value="Unassembled WGS sequence"/>
</dbReference>
<keyword evidence="2" id="KW-1185">Reference proteome</keyword>
<reference evidence="2" key="1">
    <citation type="journal article" date="2015" name="Nat. Genet.">
        <title>The genome and transcriptome of the zoonotic hookworm Ancylostoma ceylanicum identify infection-specific gene families.</title>
        <authorList>
            <person name="Schwarz E.M."/>
            <person name="Hu Y."/>
            <person name="Antoshechkin I."/>
            <person name="Miller M.M."/>
            <person name="Sternberg P.W."/>
            <person name="Aroian R.V."/>
        </authorList>
    </citation>
    <scope>NUCLEOTIDE SEQUENCE</scope>
    <source>
        <strain evidence="2">HY135</strain>
    </source>
</reference>
<gene>
    <name evidence="1" type="primary">Acey_s0644.g1078</name>
    <name evidence="1" type="ORF">Y032_0644g1078</name>
</gene>
<evidence type="ECO:0000313" key="1">
    <source>
        <dbReference type="EMBL" id="EYC39696.1"/>
    </source>
</evidence>
<name>A0A016WJB9_9BILA</name>
<evidence type="ECO:0000313" key="2">
    <source>
        <dbReference type="Proteomes" id="UP000024635"/>
    </source>
</evidence>
<sequence>MGFPKSDGQNKCIFGNPRTKKKIVSSTVGVHGADPFAASKSTRRHPTAHGGIVAAVANLGFLDGCSSQLMVTNKKTN</sequence>
<protein>
    <submittedName>
        <fullName evidence="1">Uncharacterized protein</fullName>
    </submittedName>
</protein>
<dbReference type="EMBL" id="JARK01000244">
    <property type="protein sequence ID" value="EYC39696.1"/>
    <property type="molecule type" value="Genomic_DNA"/>
</dbReference>
<dbReference type="AlphaFoldDB" id="A0A016WJB9"/>
<accession>A0A016WJB9</accession>
<organism evidence="1 2">
    <name type="scientific">Ancylostoma ceylanicum</name>
    <dbReference type="NCBI Taxonomy" id="53326"/>
    <lineage>
        <taxon>Eukaryota</taxon>
        <taxon>Metazoa</taxon>
        <taxon>Ecdysozoa</taxon>
        <taxon>Nematoda</taxon>
        <taxon>Chromadorea</taxon>
        <taxon>Rhabditida</taxon>
        <taxon>Rhabditina</taxon>
        <taxon>Rhabditomorpha</taxon>
        <taxon>Strongyloidea</taxon>
        <taxon>Ancylostomatidae</taxon>
        <taxon>Ancylostomatinae</taxon>
        <taxon>Ancylostoma</taxon>
    </lineage>
</organism>